<dbReference type="Pfam" id="PF13927">
    <property type="entry name" value="Ig_3"/>
    <property type="match status" value="1"/>
</dbReference>
<evidence type="ECO:0000259" key="5">
    <source>
        <dbReference type="PROSITE" id="PS50835"/>
    </source>
</evidence>
<dbReference type="PROSITE" id="PS50835">
    <property type="entry name" value="IG_LIKE"/>
    <property type="match status" value="1"/>
</dbReference>
<dbReference type="GO" id="GO:0005886">
    <property type="term" value="C:plasma membrane"/>
    <property type="evidence" value="ECO:0007669"/>
    <property type="project" value="TreeGrafter"/>
</dbReference>
<dbReference type="GeneID" id="110287973"/>
<dbReference type="Proteomes" id="UP000515126">
    <property type="component" value="Unplaced"/>
</dbReference>
<dbReference type="InterPro" id="IPR003599">
    <property type="entry name" value="Ig_sub"/>
</dbReference>
<dbReference type="Pfam" id="PF07686">
    <property type="entry name" value="V-set"/>
    <property type="match status" value="3"/>
</dbReference>
<reference evidence="7" key="1">
    <citation type="submission" date="2025-08" db="UniProtKB">
        <authorList>
            <consortium name="RefSeq"/>
        </authorList>
    </citation>
    <scope>IDENTIFICATION</scope>
</reference>
<dbReference type="GO" id="GO:1990782">
    <property type="term" value="F:protein tyrosine kinase binding"/>
    <property type="evidence" value="ECO:0007669"/>
    <property type="project" value="TreeGrafter"/>
</dbReference>
<evidence type="ECO:0000256" key="1">
    <source>
        <dbReference type="ARBA" id="ARBA00022729"/>
    </source>
</evidence>
<dbReference type="CDD" id="cd05740">
    <property type="entry name" value="IgI_hCEACAM_2_4_6_like"/>
    <property type="match status" value="1"/>
</dbReference>
<dbReference type="SMART" id="SM00409">
    <property type="entry name" value="IG"/>
    <property type="match status" value="4"/>
</dbReference>
<organism evidence="6 7">
    <name type="scientific">Mus caroli</name>
    <name type="common">Ryukyu mouse</name>
    <name type="synonym">Ricefield mouse</name>
    <dbReference type="NCBI Taxonomy" id="10089"/>
    <lineage>
        <taxon>Eukaryota</taxon>
        <taxon>Metazoa</taxon>
        <taxon>Chordata</taxon>
        <taxon>Craniata</taxon>
        <taxon>Vertebrata</taxon>
        <taxon>Euteleostomi</taxon>
        <taxon>Mammalia</taxon>
        <taxon>Eutheria</taxon>
        <taxon>Euarchontoglires</taxon>
        <taxon>Glires</taxon>
        <taxon>Rodentia</taxon>
        <taxon>Myomorpha</taxon>
        <taxon>Muroidea</taxon>
        <taxon>Muridae</taxon>
        <taxon>Murinae</taxon>
        <taxon>Mus</taxon>
        <taxon>Mus</taxon>
    </lineage>
</organism>
<dbReference type="InterPro" id="IPR036179">
    <property type="entry name" value="Ig-like_dom_sf"/>
</dbReference>
<dbReference type="RefSeq" id="XP_021010104.1">
    <property type="nucleotide sequence ID" value="XM_021154445.1"/>
</dbReference>
<evidence type="ECO:0000313" key="6">
    <source>
        <dbReference type="Proteomes" id="UP000515126"/>
    </source>
</evidence>
<evidence type="ECO:0000256" key="3">
    <source>
        <dbReference type="ARBA" id="ARBA00023319"/>
    </source>
</evidence>
<dbReference type="GO" id="GO:0007165">
    <property type="term" value="P:signal transduction"/>
    <property type="evidence" value="ECO:0007669"/>
    <property type="project" value="TreeGrafter"/>
</dbReference>
<dbReference type="GO" id="GO:0009986">
    <property type="term" value="C:cell surface"/>
    <property type="evidence" value="ECO:0007669"/>
    <property type="project" value="TreeGrafter"/>
</dbReference>
<evidence type="ECO:0000313" key="7">
    <source>
        <dbReference type="RefSeq" id="XP_021010104.1"/>
    </source>
</evidence>
<gene>
    <name evidence="7" type="primary">LOC110287973</name>
</gene>
<dbReference type="AlphaFoldDB" id="A0A6P5PB82"/>
<dbReference type="SMART" id="SM00408">
    <property type="entry name" value="IGc2"/>
    <property type="match status" value="2"/>
</dbReference>
<dbReference type="FunFam" id="2.60.40.10:FF:000244">
    <property type="entry name" value="carcinoembryonic antigen-related cell adhesion molecule 16"/>
    <property type="match status" value="1"/>
</dbReference>
<dbReference type="GO" id="GO:0002682">
    <property type="term" value="P:regulation of immune system process"/>
    <property type="evidence" value="ECO:0007669"/>
    <property type="project" value="TreeGrafter"/>
</dbReference>
<dbReference type="SUPFAM" id="SSF48726">
    <property type="entry name" value="Immunoglobulin"/>
    <property type="match status" value="4"/>
</dbReference>
<dbReference type="InterPro" id="IPR013783">
    <property type="entry name" value="Ig-like_fold"/>
</dbReference>
<dbReference type="FunFam" id="2.60.40.10:FF:000340">
    <property type="entry name" value="Carcinoembryonic antigen-related cell adhesion molecule 1"/>
    <property type="match status" value="2"/>
</dbReference>
<dbReference type="InterPro" id="IPR007110">
    <property type="entry name" value="Ig-like_dom"/>
</dbReference>
<dbReference type="KEGG" id="mcal:110287973"/>
<sequence length="475" mass="53409">MVVSFELFSKVCTSWQRVLLTASILTYWLLPTSARVIIHSLPLQVVEGENVLLHVYNLPENLLALVWYRGLLNLKLGIALYSLQYNVSVTGPEHSGRETLHRNGSLWIQNVTQEDTGYYTLRTISKNGELVSNTSTFLHVYSSTFICGHPSFPAKLTIESVPPSVAAGGSVLLLVHNLPEHLQSLFWYKGLIVFNKVEIARYRTAKNSSEPGPAHSGRETVYSNGSLLLQNVTWKDTGFYTLRTRNRYRKMKLAHIYLQVDTSPSLCCDTLDSAQLSIDPVPQYAVEGGSVLLQVHNLPEDLQTFSWYKGVHNTHSFKIAEYSIVTKSISSGRAHSRRETVYTNGSLLLQDVSEKDSGLYTLITIDSNVRVVRAHVQVNVHKLATQPVMRVTDSKVRLQSSVVFTCFSDNTRISIRWLFNNQSLQLTERMTLSPSKCQLRIHTVRKEDAGEYQCEAFNPVSSKTSLPVSLAVMNE</sequence>
<keyword evidence="3" id="KW-0393">Immunoglobulin domain</keyword>
<keyword evidence="6" id="KW-1185">Reference proteome</keyword>
<comment type="similarity">
    <text evidence="4">Belongs to the immunoglobulin superfamily. CEA family.</text>
</comment>
<dbReference type="PANTHER" id="PTHR44427">
    <property type="entry name" value="CARCINOEMBRYONIC ANTIGEN-RELATED CELL ADHESION MOLECULE 19"/>
    <property type="match status" value="1"/>
</dbReference>
<dbReference type="InterPro" id="IPR003598">
    <property type="entry name" value="Ig_sub2"/>
</dbReference>
<feature type="domain" description="Ig-like" evidence="5">
    <location>
        <begin position="387"/>
        <end position="471"/>
    </location>
</feature>
<accession>A0A6P5PB82</accession>
<evidence type="ECO:0000256" key="2">
    <source>
        <dbReference type="ARBA" id="ARBA00023180"/>
    </source>
</evidence>
<name>A0A6P5PB82_MUSCR</name>
<dbReference type="PANTHER" id="PTHR44427:SF1">
    <property type="entry name" value="CARCINOEMBRYONIC ANTIGEN-RELATED CELL ADHESION MOLECULE 1"/>
    <property type="match status" value="1"/>
</dbReference>
<keyword evidence="2" id="KW-0325">Glycoprotein</keyword>
<proteinExistence type="inferred from homology"/>
<dbReference type="InterPro" id="IPR050831">
    <property type="entry name" value="CEA_cell_adhesion"/>
</dbReference>
<protein>
    <submittedName>
        <fullName evidence="7">Pregnancy-specific glycoprotein 22-like isoform X1</fullName>
    </submittedName>
</protein>
<dbReference type="Gene3D" id="2.60.40.10">
    <property type="entry name" value="Immunoglobulins"/>
    <property type="match status" value="4"/>
</dbReference>
<evidence type="ECO:0000256" key="4">
    <source>
        <dbReference type="ARBA" id="ARBA00038222"/>
    </source>
</evidence>
<dbReference type="CDD" id="cd05774">
    <property type="entry name" value="IgV_CEACAM_D1"/>
    <property type="match status" value="3"/>
</dbReference>
<dbReference type="InterPro" id="IPR013106">
    <property type="entry name" value="Ig_V-set"/>
</dbReference>
<keyword evidence="1" id="KW-0732">Signal</keyword>